<keyword evidence="2" id="KW-1185">Reference proteome</keyword>
<dbReference type="GeneID" id="110766954"/>
<name>A0A6P5TFW0_PRUAV</name>
<dbReference type="PANTHER" id="PTHR48476:SF1">
    <property type="entry name" value="SHORT-CHAIN DEHYDROGENASE TIC 32, CHLOROPLASTIC-LIKE"/>
    <property type="match status" value="1"/>
</dbReference>
<dbReference type="KEGG" id="pavi:110766954"/>
<reference evidence="3" key="1">
    <citation type="submission" date="2025-08" db="UniProtKB">
        <authorList>
            <consortium name="RefSeq"/>
        </authorList>
    </citation>
    <scope>IDENTIFICATION</scope>
</reference>
<dbReference type="CDD" id="cd05327">
    <property type="entry name" value="retinol-DH_like_SDR_c_like"/>
    <property type="match status" value="1"/>
</dbReference>
<dbReference type="Pfam" id="PF00106">
    <property type="entry name" value="adh_short"/>
    <property type="match status" value="1"/>
</dbReference>
<dbReference type="RefSeq" id="XP_021826066.1">
    <property type="nucleotide sequence ID" value="XM_021970374.1"/>
</dbReference>
<evidence type="ECO:0000313" key="2">
    <source>
        <dbReference type="Proteomes" id="UP000515124"/>
    </source>
</evidence>
<dbReference type="AlphaFoldDB" id="A0A6P5TFW0"/>
<protein>
    <submittedName>
        <fullName evidence="3">Short-chain dehydrogenase TIC 32, chloroplastic</fullName>
    </submittedName>
</protein>
<dbReference type="InterPro" id="IPR055280">
    <property type="entry name" value="TIC32"/>
</dbReference>
<sequence>MKETLRYLAGIAGPSGYGSKSTAEQVSQDCCSSVPSHLTAIITGATSGIGAETARVLAKRGVRIVIPARDLGKAAEVKDEIQRESPKAEVIILEIDLSSLASVNRFCSEFLALRLPLNILINNGGVFSQALEYSEDKIEMTFATNYLGHHFLTEKLLDKMVETAAQTGIRGRIINVSSVIHSWVKRDGFCFNQLLNPKNYNGTIAYAQSKLANILHVKELARHLKARNARVSVNAVHPGIVKTGIIRAHKGFITDSVFFIASKLLKSTSQGASTTCYVALSPEVEGVSGKYFADCNESDCSNLANDESEARKLWKQTRQLIHRLLYQPTA</sequence>
<proteinExistence type="inferred from homology"/>
<dbReference type="PRINTS" id="PR00080">
    <property type="entry name" value="SDRFAMILY"/>
</dbReference>
<dbReference type="PANTHER" id="PTHR48476">
    <property type="entry name" value="SHORT-CHAIN DEHYDROGENASE TIC 32, CHLOROPLASTIC-LIKE"/>
    <property type="match status" value="1"/>
</dbReference>
<organism evidence="2 3">
    <name type="scientific">Prunus avium</name>
    <name type="common">Cherry</name>
    <name type="synonym">Cerasus avium</name>
    <dbReference type="NCBI Taxonomy" id="42229"/>
    <lineage>
        <taxon>Eukaryota</taxon>
        <taxon>Viridiplantae</taxon>
        <taxon>Streptophyta</taxon>
        <taxon>Embryophyta</taxon>
        <taxon>Tracheophyta</taxon>
        <taxon>Spermatophyta</taxon>
        <taxon>Magnoliopsida</taxon>
        <taxon>eudicotyledons</taxon>
        <taxon>Gunneridae</taxon>
        <taxon>Pentapetalae</taxon>
        <taxon>rosids</taxon>
        <taxon>fabids</taxon>
        <taxon>Rosales</taxon>
        <taxon>Rosaceae</taxon>
        <taxon>Amygdaloideae</taxon>
        <taxon>Amygdaleae</taxon>
        <taxon>Prunus</taxon>
    </lineage>
</organism>
<dbReference type="Proteomes" id="UP000515124">
    <property type="component" value="Unplaced"/>
</dbReference>
<accession>A0A6P5TFW0</accession>
<evidence type="ECO:0000313" key="3">
    <source>
        <dbReference type="RefSeq" id="XP_021826066.1"/>
    </source>
</evidence>
<dbReference type="InterPro" id="IPR002347">
    <property type="entry name" value="SDR_fam"/>
</dbReference>
<dbReference type="PRINTS" id="PR00081">
    <property type="entry name" value="GDHRDH"/>
</dbReference>
<dbReference type="SUPFAM" id="SSF51735">
    <property type="entry name" value="NAD(P)-binding Rossmann-fold domains"/>
    <property type="match status" value="1"/>
</dbReference>
<dbReference type="InterPro" id="IPR036291">
    <property type="entry name" value="NAD(P)-bd_dom_sf"/>
</dbReference>
<evidence type="ECO:0000256" key="1">
    <source>
        <dbReference type="RuleBase" id="RU000363"/>
    </source>
</evidence>
<comment type="similarity">
    <text evidence="1">Belongs to the short-chain dehydrogenases/reductases (SDR) family.</text>
</comment>
<gene>
    <name evidence="3" type="primary">LOC110766954</name>
</gene>
<dbReference type="Gene3D" id="3.40.50.720">
    <property type="entry name" value="NAD(P)-binding Rossmann-like Domain"/>
    <property type="match status" value="1"/>
</dbReference>